<dbReference type="InterPro" id="IPR003399">
    <property type="entry name" value="Mce/MlaD"/>
</dbReference>
<dbReference type="Proteomes" id="UP000485562">
    <property type="component" value="Unassembled WGS sequence"/>
</dbReference>
<gene>
    <name evidence="3" type="ORF">BWX89_00807</name>
</gene>
<protein>
    <submittedName>
        <fullName evidence="3">Mce related protein</fullName>
    </submittedName>
</protein>
<keyword evidence="1" id="KW-0812">Transmembrane</keyword>
<accession>A0A1V6CA57</accession>
<name>A0A1V6CA57_UNCT6</name>
<evidence type="ECO:0000313" key="3">
    <source>
        <dbReference type="EMBL" id="OQB73760.1"/>
    </source>
</evidence>
<dbReference type="AlphaFoldDB" id="A0A1V6CA57"/>
<dbReference type="PANTHER" id="PTHR33371">
    <property type="entry name" value="INTERMEMBRANE PHOSPHOLIPID TRANSPORT SYSTEM BINDING PROTEIN MLAD-RELATED"/>
    <property type="match status" value="1"/>
</dbReference>
<feature type="transmembrane region" description="Helical" evidence="1">
    <location>
        <begin position="12"/>
        <end position="29"/>
    </location>
</feature>
<dbReference type="Pfam" id="PF02470">
    <property type="entry name" value="MlaD"/>
    <property type="match status" value="1"/>
</dbReference>
<dbReference type="InterPro" id="IPR052336">
    <property type="entry name" value="MlaD_Phospholipid_Transporter"/>
</dbReference>
<feature type="domain" description="Mce/MlaD" evidence="2">
    <location>
        <begin position="37"/>
        <end position="116"/>
    </location>
</feature>
<evidence type="ECO:0000256" key="1">
    <source>
        <dbReference type="SAM" id="Phobius"/>
    </source>
</evidence>
<keyword evidence="1" id="KW-1133">Transmembrane helix</keyword>
<sequence length="378" mass="42445">MKTKISDIQFKVGLFIFLGLVIFFVFIFSQGKFMRGRGYELKVVYNYVGGLDTGAPVRVSGYKVGEVKDIDLSIEQEKPKIVVTVRINPKIHLGRHSRFTVRNYGIIGEKYMEIMPTGLNDTPIIKPGERVIGEDPLPLERFLSTGEDILKNLNSILISINKVTQDENLKTQISQIIEGTKNLVLKTSDTVGSFNDLASTWDSAIAEIGPDLKDLISNVNSSSKEVNSILIDNRKKIDNIITNLDHTALELNRTIPIASEQIKNSGEAFIKTNNKITQLIEKTESQGLFADLITDTEIAREIKETIKGLKQTSTDLDISFAKLEYVSDQISSILSNIQEGKGTVGKLFMQDELYNEIFEMVQDLKAHPWKILFRGKEK</sequence>
<dbReference type="PANTHER" id="PTHR33371:SF4">
    <property type="entry name" value="INTERMEMBRANE PHOSPHOLIPID TRANSPORT SYSTEM BINDING PROTEIN MLAD"/>
    <property type="match status" value="1"/>
</dbReference>
<dbReference type="EMBL" id="MWDQ01000066">
    <property type="protein sequence ID" value="OQB73760.1"/>
    <property type="molecule type" value="Genomic_DNA"/>
</dbReference>
<comment type="caution">
    <text evidence="3">The sequence shown here is derived from an EMBL/GenBank/DDBJ whole genome shotgun (WGS) entry which is preliminary data.</text>
</comment>
<proteinExistence type="predicted"/>
<reference evidence="3" key="1">
    <citation type="submission" date="2017-02" db="EMBL/GenBank/DDBJ databases">
        <title>Delving into the versatile metabolic prowess of the omnipresent phylum Bacteroidetes.</title>
        <authorList>
            <person name="Nobu M.K."/>
            <person name="Mei R."/>
            <person name="Narihiro T."/>
            <person name="Kuroda K."/>
            <person name="Liu W.-T."/>
        </authorList>
    </citation>
    <scope>NUCLEOTIDE SEQUENCE</scope>
    <source>
        <strain evidence="3">ADurb.Bin131</strain>
    </source>
</reference>
<evidence type="ECO:0000259" key="2">
    <source>
        <dbReference type="Pfam" id="PF02470"/>
    </source>
</evidence>
<organism evidence="3">
    <name type="scientific">candidate division TA06 bacterium ADurb.Bin131</name>
    <dbReference type="NCBI Taxonomy" id="1852827"/>
    <lineage>
        <taxon>Bacteria</taxon>
        <taxon>Bacteria division TA06</taxon>
    </lineage>
</organism>
<keyword evidence="1" id="KW-0472">Membrane</keyword>